<evidence type="ECO:0000256" key="3">
    <source>
        <dbReference type="ARBA" id="ARBA00023015"/>
    </source>
</evidence>
<evidence type="ECO:0000256" key="5">
    <source>
        <dbReference type="ARBA" id="ARBA00023242"/>
    </source>
</evidence>
<evidence type="ECO:0000256" key="6">
    <source>
        <dbReference type="SAM" id="MobiDB-lite"/>
    </source>
</evidence>
<comment type="similarity">
    <text evidence="2">Belongs to the bHLH protein family.</text>
</comment>
<feature type="region of interest" description="Disordered" evidence="6">
    <location>
        <begin position="1"/>
        <end position="56"/>
    </location>
</feature>
<gene>
    <name evidence="8" type="ORF">Taro_031264</name>
</gene>
<comment type="subcellular location">
    <subcellularLocation>
        <location evidence="1">Nucleus</location>
    </subcellularLocation>
</comment>
<evidence type="ECO:0000313" key="8">
    <source>
        <dbReference type="EMBL" id="MQL98552.1"/>
    </source>
</evidence>
<dbReference type="FunFam" id="4.10.280.10:FF:000002">
    <property type="entry name" value="Basic helix-loop-helix transcription factor"/>
    <property type="match status" value="1"/>
</dbReference>
<comment type="caution">
    <text evidence="8">The sequence shown here is derived from an EMBL/GenBank/DDBJ whole genome shotgun (WGS) entry which is preliminary data.</text>
</comment>
<dbReference type="Gene3D" id="4.10.280.10">
    <property type="entry name" value="Helix-loop-helix DNA-binding domain"/>
    <property type="match status" value="1"/>
</dbReference>
<dbReference type="InterPro" id="IPR036638">
    <property type="entry name" value="HLH_DNA-bd_sf"/>
</dbReference>
<name>A0A843VIG1_COLES</name>
<evidence type="ECO:0000256" key="2">
    <source>
        <dbReference type="ARBA" id="ARBA00005510"/>
    </source>
</evidence>
<dbReference type="SMART" id="SM00353">
    <property type="entry name" value="HLH"/>
    <property type="match status" value="1"/>
</dbReference>
<dbReference type="PANTHER" id="PTHR12565:SF184">
    <property type="entry name" value="BHLH TRANSCRIPTION FACTOR"/>
    <property type="match status" value="1"/>
</dbReference>
<sequence>MAINTSGESDGDYHTHEEGDEEVQDDGKPTGTNKEATSGTSREKCTKASDPAAKTGYIHVRARRGQATDSHSLAERARREKISKRMKLLQDLVPGCSRITGKAGVLDEIINYVQSLQRQVEFLSMKLASVNPILDSNIDAFLSKEVMQMIPHHGGVLPSSAGTLPLAPLDGSFLNHVNTTQTQQAVAAPTAVHCSSSLNNKVAVSSSCPGEQTLLLHPTPRAPVAVSEGCLVMDPYKDVHVLAATSLWEADLHAHYSVYE</sequence>
<dbReference type="PROSITE" id="PS50888">
    <property type="entry name" value="BHLH"/>
    <property type="match status" value="1"/>
</dbReference>
<dbReference type="Proteomes" id="UP000652761">
    <property type="component" value="Unassembled WGS sequence"/>
</dbReference>
<dbReference type="SUPFAM" id="SSF47459">
    <property type="entry name" value="HLH, helix-loop-helix DNA-binding domain"/>
    <property type="match status" value="1"/>
</dbReference>
<dbReference type="InterPro" id="IPR024097">
    <property type="entry name" value="bHLH_ZIP_TF"/>
</dbReference>
<evidence type="ECO:0000256" key="4">
    <source>
        <dbReference type="ARBA" id="ARBA00023163"/>
    </source>
</evidence>
<feature type="domain" description="BHLH" evidence="7">
    <location>
        <begin position="66"/>
        <end position="116"/>
    </location>
</feature>
<evidence type="ECO:0000259" key="7">
    <source>
        <dbReference type="PROSITE" id="PS50888"/>
    </source>
</evidence>
<dbReference type="EMBL" id="NMUH01002205">
    <property type="protein sequence ID" value="MQL98552.1"/>
    <property type="molecule type" value="Genomic_DNA"/>
</dbReference>
<dbReference type="GO" id="GO:0005634">
    <property type="term" value="C:nucleus"/>
    <property type="evidence" value="ECO:0007669"/>
    <property type="project" value="UniProtKB-SubCell"/>
</dbReference>
<organism evidence="8 9">
    <name type="scientific">Colocasia esculenta</name>
    <name type="common">Wild taro</name>
    <name type="synonym">Arum esculentum</name>
    <dbReference type="NCBI Taxonomy" id="4460"/>
    <lineage>
        <taxon>Eukaryota</taxon>
        <taxon>Viridiplantae</taxon>
        <taxon>Streptophyta</taxon>
        <taxon>Embryophyta</taxon>
        <taxon>Tracheophyta</taxon>
        <taxon>Spermatophyta</taxon>
        <taxon>Magnoliopsida</taxon>
        <taxon>Liliopsida</taxon>
        <taxon>Araceae</taxon>
        <taxon>Aroideae</taxon>
        <taxon>Colocasieae</taxon>
        <taxon>Colocasia</taxon>
    </lineage>
</organism>
<dbReference type="GO" id="GO:0003700">
    <property type="term" value="F:DNA-binding transcription factor activity"/>
    <property type="evidence" value="ECO:0007669"/>
    <property type="project" value="TreeGrafter"/>
</dbReference>
<dbReference type="GO" id="GO:0046983">
    <property type="term" value="F:protein dimerization activity"/>
    <property type="evidence" value="ECO:0007669"/>
    <property type="project" value="InterPro"/>
</dbReference>
<accession>A0A843VIG1</accession>
<reference evidence="8" key="1">
    <citation type="submission" date="2017-07" db="EMBL/GenBank/DDBJ databases">
        <title>Taro Niue Genome Assembly and Annotation.</title>
        <authorList>
            <person name="Atibalentja N."/>
            <person name="Keating K."/>
            <person name="Fields C.J."/>
        </authorList>
    </citation>
    <scope>NUCLEOTIDE SEQUENCE</scope>
    <source>
        <strain evidence="8">Niue_2</strain>
        <tissue evidence="8">Leaf</tissue>
    </source>
</reference>
<protein>
    <recommendedName>
        <fullName evidence="7">BHLH domain-containing protein</fullName>
    </recommendedName>
</protein>
<dbReference type="OrthoDB" id="1915602at2759"/>
<keyword evidence="4" id="KW-0804">Transcription</keyword>
<keyword evidence="9" id="KW-1185">Reference proteome</keyword>
<dbReference type="AlphaFoldDB" id="A0A843VIG1"/>
<proteinExistence type="inferred from homology"/>
<dbReference type="Pfam" id="PF00010">
    <property type="entry name" value="HLH"/>
    <property type="match status" value="1"/>
</dbReference>
<evidence type="ECO:0000313" key="9">
    <source>
        <dbReference type="Proteomes" id="UP000652761"/>
    </source>
</evidence>
<feature type="compositionally biased region" description="Polar residues" evidence="6">
    <location>
        <begin position="30"/>
        <end position="40"/>
    </location>
</feature>
<keyword evidence="5" id="KW-0539">Nucleus</keyword>
<dbReference type="InterPro" id="IPR011598">
    <property type="entry name" value="bHLH_dom"/>
</dbReference>
<dbReference type="CDD" id="cd18919">
    <property type="entry name" value="bHLH_AtBPE_like"/>
    <property type="match status" value="1"/>
</dbReference>
<dbReference type="PANTHER" id="PTHR12565">
    <property type="entry name" value="STEROL REGULATORY ELEMENT-BINDING PROTEIN"/>
    <property type="match status" value="1"/>
</dbReference>
<keyword evidence="3" id="KW-0805">Transcription regulation</keyword>
<evidence type="ECO:0000256" key="1">
    <source>
        <dbReference type="ARBA" id="ARBA00004123"/>
    </source>
</evidence>